<evidence type="ECO:0000259" key="2">
    <source>
        <dbReference type="Pfam" id="PF00144"/>
    </source>
</evidence>
<protein>
    <submittedName>
        <fullName evidence="3">Beta-lactamase</fullName>
    </submittedName>
</protein>
<accession>F2NFY0</accession>
<dbReference type="InterPro" id="IPR001466">
    <property type="entry name" value="Beta-lactam-related"/>
</dbReference>
<dbReference type="STRING" id="880072.Desac_0507"/>
<keyword evidence="1" id="KW-0378">Hydrolase</keyword>
<dbReference type="EMBL" id="CP002629">
    <property type="protein sequence ID" value="AEB08393.1"/>
    <property type="molecule type" value="Genomic_DNA"/>
</dbReference>
<dbReference type="PANTHER" id="PTHR43283">
    <property type="entry name" value="BETA-LACTAMASE-RELATED"/>
    <property type="match status" value="1"/>
</dbReference>
<sequence length="368" mass="40317">MTARWRRVDEILHFGLENGVYTAAVLLAGTQGEVAYEQALGRLSAAVDSPKVTPDAVFDLASLTKPFATALALLTLIQDQRLSLKAELGEVVPTGWLPPDKRRLSLTSLLAHNAGLPAWRPFYQTLLKAPAAERPGLLERLAAAEPLDHPPGRTMVYSDLGFIILKAVVEAVAAEDMDAYCRRRLYRPLGLTTVGFNPLKQPGGDRLTYPATETGLIPGRRIQGEVHDENAWAAGGLAGHAGLFGTGREVFRLAVEIYYAYHDKNSPFFSFDLVRAFLTPPPGSERALGFDLPAVQEASCGRCFSPRSVGHLGFTGVSCWIDLELGQIVVLLTNRVHLGRDNAMIRSFRPRLHEATSRALGFFQIYRT</sequence>
<evidence type="ECO:0000313" key="3">
    <source>
        <dbReference type="EMBL" id="AEB08393.1"/>
    </source>
</evidence>
<dbReference type="InterPro" id="IPR050789">
    <property type="entry name" value="Diverse_Enzym_Activities"/>
</dbReference>
<dbReference type="AlphaFoldDB" id="F2NFY0"/>
<dbReference type="eggNOG" id="COG1680">
    <property type="taxonomic scope" value="Bacteria"/>
</dbReference>
<dbReference type="KEGG" id="dao:Desac_0507"/>
<name>F2NFY0_DESAR</name>
<dbReference type="OrthoDB" id="9809635at2"/>
<dbReference type="Gene3D" id="3.40.710.10">
    <property type="entry name" value="DD-peptidase/beta-lactamase superfamily"/>
    <property type="match status" value="1"/>
</dbReference>
<evidence type="ECO:0000256" key="1">
    <source>
        <dbReference type="ARBA" id="ARBA00022801"/>
    </source>
</evidence>
<dbReference type="InterPro" id="IPR012338">
    <property type="entry name" value="Beta-lactam/transpept-like"/>
</dbReference>
<dbReference type="Proteomes" id="UP000000483">
    <property type="component" value="Chromosome"/>
</dbReference>
<dbReference type="RefSeq" id="WP_013705506.1">
    <property type="nucleotide sequence ID" value="NC_015388.1"/>
</dbReference>
<dbReference type="SUPFAM" id="SSF56601">
    <property type="entry name" value="beta-lactamase/transpeptidase-like"/>
    <property type="match status" value="1"/>
</dbReference>
<reference evidence="3 4" key="1">
    <citation type="journal article" date="2011" name="Stand. Genomic Sci.">
        <title>Complete genome sequence of the acetate-degrading sulfate reducer Desulfobacca acetoxidans type strain (ASRB2).</title>
        <authorList>
            <person name="Goker M."/>
            <person name="Teshima H."/>
            <person name="Lapidus A."/>
            <person name="Nolan M."/>
            <person name="Lucas S."/>
            <person name="Hammon N."/>
            <person name="Deshpande S."/>
            <person name="Cheng J.F."/>
            <person name="Tapia R."/>
            <person name="Han C."/>
            <person name="Goodwin L."/>
            <person name="Pitluck S."/>
            <person name="Huntemann M."/>
            <person name="Liolios K."/>
            <person name="Ivanova N."/>
            <person name="Pagani I."/>
            <person name="Mavromatis K."/>
            <person name="Ovchinikova G."/>
            <person name="Pati A."/>
            <person name="Chen A."/>
            <person name="Palaniappan K."/>
            <person name="Land M."/>
            <person name="Hauser L."/>
            <person name="Brambilla E.M."/>
            <person name="Rohde M."/>
            <person name="Spring S."/>
            <person name="Detter J.C."/>
            <person name="Woyke T."/>
            <person name="Bristow J."/>
            <person name="Eisen J.A."/>
            <person name="Markowitz V."/>
            <person name="Hugenholtz P."/>
            <person name="Kyrpides N.C."/>
            <person name="Klenk H.P."/>
        </authorList>
    </citation>
    <scope>NUCLEOTIDE SEQUENCE [LARGE SCALE GENOMIC DNA]</scope>
    <source>
        <strain evidence="4">ATCC 700848 / DSM 11109 / ASRB2</strain>
    </source>
</reference>
<feature type="domain" description="Beta-lactamase-related" evidence="2">
    <location>
        <begin position="23"/>
        <end position="342"/>
    </location>
</feature>
<keyword evidence="4" id="KW-1185">Reference proteome</keyword>
<proteinExistence type="predicted"/>
<evidence type="ECO:0000313" key="4">
    <source>
        <dbReference type="Proteomes" id="UP000000483"/>
    </source>
</evidence>
<dbReference type="HOGENOM" id="CLU_020027_1_1_7"/>
<gene>
    <name evidence="3" type="ordered locus">Desac_0507</name>
</gene>
<reference evidence="4" key="2">
    <citation type="submission" date="2011-03" db="EMBL/GenBank/DDBJ databases">
        <title>The complete genome of Desulfobacca acetoxidans DSM 11109.</title>
        <authorList>
            <consortium name="US DOE Joint Genome Institute (JGI-PGF)"/>
            <person name="Lucas S."/>
            <person name="Copeland A."/>
            <person name="Lapidus A."/>
            <person name="Bruce D."/>
            <person name="Goodwin L."/>
            <person name="Pitluck S."/>
            <person name="Peters L."/>
            <person name="Kyrpides N."/>
            <person name="Mavromatis K."/>
            <person name="Ivanova N."/>
            <person name="Ovchinnikova G."/>
            <person name="Teshima H."/>
            <person name="Detter J.C."/>
            <person name="Han C."/>
            <person name="Land M."/>
            <person name="Hauser L."/>
            <person name="Markowitz V."/>
            <person name="Cheng J.-F."/>
            <person name="Hugenholtz P."/>
            <person name="Woyke T."/>
            <person name="Wu D."/>
            <person name="Spring S."/>
            <person name="Schueler E."/>
            <person name="Brambilla E."/>
            <person name="Klenk H.-P."/>
            <person name="Eisen J.A."/>
        </authorList>
    </citation>
    <scope>NUCLEOTIDE SEQUENCE [LARGE SCALE GENOMIC DNA]</scope>
    <source>
        <strain evidence="4">ATCC 700848 / DSM 11109 / ASRB2</strain>
    </source>
</reference>
<dbReference type="GO" id="GO:0016787">
    <property type="term" value="F:hydrolase activity"/>
    <property type="evidence" value="ECO:0007669"/>
    <property type="project" value="UniProtKB-KW"/>
</dbReference>
<dbReference type="PANTHER" id="PTHR43283:SF11">
    <property type="entry name" value="BETA-LACTAMASE-RELATED DOMAIN-CONTAINING PROTEIN"/>
    <property type="match status" value="1"/>
</dbReference>
<dbReference type="Pfam" id="PF00144">
    <property type="entry name" value="Beta-lactamase"/>
    <property type="match status" value="1"/>
</dbReference>
<organism evidence="3 4">
    <name type="scientific">Desulfobacca acetoxidans (strain ATCC 700848 / DSM 11109 / ASRB2)</name>
    <dbReference type="NCBI Taxonomy" id="880072"/>
    <lineage>
        <taxon>Bacteria</taxon>
        <taxon>Pseudomonadati</taxon>
        <taxon>Thermodesulfobacteriota</taxon>
        <taxon>Desulfobaccia</taxon>
        <taxon>Desulfobaccales</taxon>
        <taxon>Desulfobaccaceae</taxon>
        <taxon>Desulfobacca</taxon>
    </lineage>
</organism>